<keyword evidence="6" id="KW-1185">Reference proteome</keyword>
<evidence type="ECO:0000256" key="1">
    <source>
        <dbReference type="ARBA" id="ARBA00022490"/>
    </source>
</evidence>
<comment type="caution">
    <text evidence="5">The sequence shown here is derived from an EMBL/GenBank/DDBJ whole genome shotgun (WGS) entry which is preliminary data.</text>
</comment>
<dbReference type="PROSITE" id="PS50003">
    <property type="entry name" value="PH_DOMAIN"/>
    <property type="match status" value="1"/>
</dbReference>
<dbReference type="Pfam" id="PF13424">
    <property type="entry name" value="TPR_12"/>
    <property type="match status" value="1"/>
</dbReference>
<evidence type="ECO:0000313" key="6">
    <source>
        <dbReference type="Proteomes" id="UP001527925"/>
    </source>
</evidence>
<dbReference type="SUPFAM" id="SSF50729">
    <property type="entry name" value="PH domain-like"/>
    <property type="match status" value="1"/>
</dbReference>
<dbReference type="SMART" id="SM00233">
    <property type="entry name" value="PH"/>
    <property type="match status" value="1"/>
</dbReference>
<feature type="region of interest" description="Disordered" evidence="2">
    <location>
        <begin position="159"/>
        <end position="203"/>
    </location>
</feature>
<dbReference type="PROSITE" id="PS51823">
    <property type="entry name" value="CLU"/>
    <property type="match status" value="1"/>
</dbReference>
<dbReference type="Pfam" id="PF00169">
    <property type="entry name" value="PH"/>
    <property type="match status" value="1"/>
</dbReference>
<sequence length="1491" mass="159096">MYAAAKPPPGTTHPRNHTSLGLSSHTLASPYIKPHPVAQPNTGWVLKKAGSGLFAQWRQKYLVLTRDASRSGRVDPAGGLVLFIYDDRDLSKSPKHEILVSDMRVDPAAGGTGVSAAMLRKMAPPFVVYSNKRKFHLAAQTQSDREEWLSVLSGMRTTGAGKRGSAMSRSATAHHLPHGGGHTRASTAGSPLRGSRGGGEPAMLTRTMSRYTSSRIGGGDRGTYAASAIDDDARSVYSAADSEYYDNDDDNDDAVSVASGVSFASSRVDTLSFYSDPVLTPYELTVMGDPSAAATMSAAPSREMHAPQPPIRKRRAPMSLAPADSAGSASGASPSASAAPPPLSWNEKFQMLVSSRAITIEALLQRDVQLMELVGTFRETAAEHAQKMIDEFHVGGEKMLLSTGDGAAGTSGGDGDAKITSELMCTHDGIFYQFACDYDASTPEEIHEALGRSSRELRGVDAALQASCRAGDAQTPVLRTLLMAVIDYKGFRVIAHGDVGAASQLVPLHDLHLAKPALDDAVTTSMALVARELNLKQHAVQINADRRVQVPLSATAQVHLDASTNAMYLTSLHELFPIDHYVEDSAHGRGSVAGHGVRTMALSHPGRLDYGDTQRAINSTHRLRPEFLAAYQTPLCADALTGTSGASRAERDANDADVARACRFLRETWIPAFVRTLDNLDARPFDSQSLAGEMHRNGINMRYLGMIFSLSSIPYVRNLVLVEMLARVAKSLLRDRLRNAILHFRSVGATQIDDQMRAYATSLFCAMLGRGDKTAKFVQEKVAPLMAAKFQFHAVTPKLYDAVHRPALFLAMQAHCGIEFADVMEYDFDTAAPIQQHLHFKRFCPRIKTISGLPQIRSLPRSYGSGGSNSIGGCISLPATPSTSLASSGLATPTSIPPSLASGLSYTGGAASLKEDERLAYLLARHFKSIGPKSKLCPSIASATALAQVAAFYNATSRFEEARLYAQAAVTSAVRNHIVSALASAQLIYALAGLQANAMGAPDPTLLATFRRALTIAEWHWGPEAPLVLCLYDRMSSVYQRAKQPEKALEFTRASLDVAEKALGKNHAYTAAYLTKTGCFHKVLNQIDESIERHTQALHIYQSLRTDASLVAEVHFYMAESLAERGDVDGALQHAQTCRKIRERMFGFSDLRVIESCRQVAGLVMLPFCGYKGVLTPQIKAAYREAIACHEKVFRYLKLVAQQQQQQHQQRRGRDPAMSAASGHAARIMSSASAMSVGTPFSPSSMMSISAAGGKRGSLIRREQAFVAGAGATGSSLAGGVGNSSTDAAASSSPSHAAHLPGLLGASHAGGGLVASPHAQRVTTLLGTAGSPHPISGPLVASPFGWTAPFSRSLLHKLTKEIVTMKLALLESPRHKECVRMLRSQRIAAAAASAAASAASSPTRQGSAATATAAAATAAPSITGDQIDAVMGLDPDEARGVILRLAAVSPSVYLDGILQRIDDEDDSAVEELRVVLMLTESETVGLTPSHV</sequence>
<dbReference type="InterPro" id="IPR001849">
    <property type="entry name" value="PH_domain"/>
</dbReference>
<dbReference type="InterPro" id="IPR019734">
    <property type="entry name" value="TPR_rpt"/>
</dbReference>
<dbReference type="PANTHER" id="PTHR12601">
    <property type="entry name" value="EUKARYOTIC TRANSLATION INITIATION FACTOR 3 SUBUNIT EIF-3"/>
    <property type="match status" value="1"/>
</dbReference>
<dbReference type="InterPro" id="IPR025697">
    <property type="entry name" value="CLU_dom"/>
</dbReference>
<dbReference type="SMART" id="SM00028">
    <property type="entry name" value="TPR"/>
    <property type="match status" value="4"/>
</dbReference>
<dbReference type="Proteomes" id="UP001527925">
    <property type="component" value="Unassembled WGS sequence"/>
</dbReference>
<keyword evidence="1" id="KW-0963">Cytoplasm</keyword>
<dbReference type="InterPro" id="IPR011993">
    <property type="entry name" value="PH-like_dom_sf"/>
</dbReference>
<dbReference type="CDD" id="cd15466">
    <property type="entry name" value="CLU-central"/>
    <property type="match status" value="1"/>
</dbReference>
<evidence type="ECO:0000313" key="5">
    <source>
        <dbReference type="EMBL" id="KAL2918972.1"/>
    </source>
</evidence>
<dbReference type="SUPFAM" id="SSF48452">
    <property type="entry name" value="TPR-like"/>
    <property type="match status" value="1"/>
</dbReference>
<dbReference type="InterPro" id="IPR033646">
    <property type="entry name" value="CLU-central"/>
</dbReference>
<organism evidence="5 6">
    <name type="scientific">Polyrhizophydium stewartii</name>
    <dbReference type="NCBI Taxonomy" id="2732419"/>
    <lineage>
        <taxon>Eukaryota</taxon>
        <taxon>Fungi</taxon>
        <taxon>Fungi incertae sedis</taxon>
        <taxon>Chytridiomycota</taxon>
        <taxon>Chytridiomycota incertae sedis</taxon>
        <taxon>Chytridiomycetes</taxon>
        <taxon>Rhizophydiales</taxon>
        <taxon>Rhizophydiales incertae sedis</taxon>
        <taxon>Polyrhizophydium</taxon>
    </lineage>
</organism>
<feature type="region of interest" description="Disordered" evidence="2">
    <location>
        <begin position="1"/>
        <end position="23"/>
    </location>
</feature>
<dbReference type="InterPro" id="IPR027523">
    <property type="entry name" value="CLU_prot"/>
</dbReference>
<dbReference type="Gene3D" id="1.25.40.10">
    <property type="entry name" value="Tetratricopeptide repeat domain"/>
    <property type="match status" value="1"/>
</dbReference>
<feature type="region of interest" description="Disordered" evidence="2">
    <location>
        <begin position="1277"/>
        <end position="1297"/>
    </location>
</feature>
<accession>A0ABR4NHI6</accession>
<evidence type="ECO:0008006" key="7">
    <source>
        <dbReference type="Google" id="ProtNLM"/>
    </source>
</evidence>
<dbReference type="Pfam" id="PF12807">
    <property type="entry name" value="eIF3_p135"/>
    <property type="match status" value="1"/>
</dbReference>
<feature type="compositionally biased region" description="Pro residues" evidence="2">
    <location>
        <begin position="1"/>
        <end position="11"/>
    </location>
</feature>
<protein>
    <recommendedName>
        <fullName evidence="7">PH domain-containing protein</fullName>
    </recommendedName>
</protein>
<dbReference type="InterPro" id="IPR011990">
    <property type="entry name" value="TPR-like_helical_dom_sf"/>
</dbReference>
<evidence type="ECO:0000256" key="2">
    <source>
        <dbReference type="SAM" id="MobiDB-lite"/>
    </source>
</evidence>
<dbReference type="Gene3D" id="2.30.29.30">
    <property type="entry name" value="Pleckstrin-homology domain (PH domain)/Phosphotyrosine-binding domain (PTB)"/>
    <property type="match status" value="1"/>
</dbReference>
<name>A0ABR4NHI6_9FUNG</name>
<dbReference type="Pfam" id="PF13236">
    <property type="entry name" value="CLU"/>
    <property type="match status" value="1"/>
</dbReference>
<reference evidence="5 6" key="1">
    <citation type="submission" date="2023-09" db="EMBL/GenBank/DDBJ databases">
        <title>Pangenome analysis of Batrachochytrium dendrobatidis and related Chytrids.</title>
        <authorList>
            <person name="Yacoub M.N."/>
            <person name="Stajich J.E."/>
            <person name="James T.Y."/>
        </authorList>
    </citation>
    <scope>NUCLEOTIDE SEQUENCE [LARGE SCALE GENOMIC DNA]</scope>
    <source>
        <strain evidence="5 6">JEL0888</strain>
    </source>
</reference>
<feature type="compositionally biased region" description="Low complexity" evidence="2">
    <location>
        <begin position="319"/>
        <end position="338"/>
    </location>
</feature>
<dbReference type="PANTHER" id="PTHR12601:SF6">
    <property type="entry name" value="CLUSTERED MITOCHONDRIA PROTEIN HOMOLOG"/>
    <property type="match status" value="1"/>
</dbReference>
<gene>
    <name evidence="5" type="ORF">HK105_201242</name>
</gene>
<feature type="region of interest" description="Disordered" evidence="2">
    <location>
        <begin position="317"/>
        <end position="341"/>
    </location>
</feature>
<evidence type="ECO:0000259" key="3">
    <source>
        <dbReference type="PROSITE" id="PS50003"/>
    </source>
</evidence>
<feature type="compositionally biased region" description="Low complexity" evidence="2">
    <location>
        <begin position="1283"/>
        <end position="1297"/>
    </location>
</feature>
<feature type="domain" description="Clu" evidence="4">
    <location>
        <begin position="319"/>
        <end position="583"/>
    </location>
</feature>
<evidence type="ECO:0000259" key="4">
    <source>
        <dbReference type="PROSITE" id="PS51823"/>
    </source>
</evidence>
<proteinExistence type="predicted"/>
<dbReference type="EMBL" id="JADGIZ020000004">
    <property type="protein sequence ID" value="KAL2918972.1"/>
    <property type="molecule type" value="Genomic_DNA"/>
</dbReference>
<feature type="domain" description="PH" evidence="3">
    <location>
        <begin position="38"/>
        <end position="157"/>
    </location>
</feature>